<proteinExistence type="predicted"/>
<dbReference type="AlphaFoldDB" id="A0A5B7AQL6"/>
<reference evidence="3" key="1">
    <citation type="submission" date="2019-08" db="EMBL/GenBank/DDBJ databases">
        <title>Reference gene set and small RNA set construction with multiple tissues from Davidia involucrata Baill.</title>
        <authorList>
            <person name="Yang H."/>
            <person name="Zhou C."/>
            <person name="Li G."/>
            <person name="Wang J."/>
            <person name="Gao P."/>
            <person name="Wang M."/>
            <person name="Wang R."/>
            <person name="Zhao Y."/>
        </authorList>
    </citation>
    <scope>NUCLEOTIDE SEQUENCE</scope>
    <source>
        <tissue evidence="3">Mixed with DoveR01_LX</tissue>
    </source>
</reference>
<feature type="region of interest" description="Disordered" evidence="2">
    <location>
        <begin position="61"/>
        <end position="110"/>
    </location>
</feature>
<feature type="compositionally biased region" description="Low complexity" evidence="2">
    <location>
        <begin position="94"/>
        <end position="110"/>
    </location>
</feature>
<gene>
    <name evidence="3" type="ORF">Din_026854</name>
</gene>
<organism evidence="3">
    <name type="scientific">Davidia involucrata</name>
    <name type="common">Dove tree</name>
    <dbReference type="NCBI Taxonomy" id="16924"/>
    <lineage>
        <taxon>Eukaryota</taxon>
        <taxon>Viridiplantae</taxon>
        <taxon>Streptophyta</taxon>
        <taxon>Embryophyta</taxon>
        <taxon>Tracheophyta</taxon>
        <taxon>Spermatophyta</taxon>
        <taxon>Magnoliopsida</taxon>
        <taxon>eudicotyledons</taxon>
        <taxon>Gunneridae</taxon>
        <taxon>Pentapetalae</taxon>
        <taxon>asterids</taxon>
        <taxon>Cornales</taxon>
        <taxon>Nyssaceae</taxon>
        <taxon>Davidia</taxon>
    </lineage>
</organism>
<evidence type="ECO:0000256" key="1">
    <source>
        <dbReference type="SAM" id="Coils"/>
    </source>
</evidence>
<evidence type="ECO:0000313" key="3">
    <source>
        <dbReference type="EMBL" id="MPA57413.1"/>
    </source>
</evidence>
<feature type="coiled-coil region" evidence="1">
    <location>
        <begin position="137"/>
        <end position="171"/>
    </location>
</feature>
<name>A0A5B7AQL6_DAVIN</name>
<evidence type="ECO:0000256" key="2">
    <source>
        <dbReference type="SAM" id="MobiDB-lite"/>
    </source>
</evidence>
<dbReference type="EMBL" id="GHES01026854">
    <property type="protein sequence ID" value="MPA57413.1"/>
    <property type="molecule type" value="Transcribed_RNA"/>
</dbReference>
<sequence>MLEILNHKNSALPYCSAITKIFKYFKVDLKLELDQANPRDDDYYSPKVLRLIGYKIQDGRWQSKPKSKGNLPPPPPPADIDSKPPPFSAPPSSGPESSNIPSSSAPPSKDSLSIITARLDSLTTSLDEHTSAIGVRFDAIDERQVNLEQQSDKLKEQMTSMEGKLDQLLANFSLEPPLFLMSDKRERRRSEEIE</sequence>
<keyword evidence="1" id="KW-0175">Coiled coil</keyword>
<feature type="compositionally biased region" description="Pro residues" evidence="2">
    <location>
        <begin position="71"/>
        <end position="93"/>
    </location>
</feature>
<accession>A0A5B7AQL6</accession>
<protein>
    <submittedName>
        <fullName evidence="3">Uncharacterized protein</fullName>
    </submittedName>
</protein>